<comment type="subcellular location">
    <subcellularLocation>
        <location evidence="1">Nucleus</location>
    </subcellularLocation>
</comment>
<accession>Q1DGS6</accession>
<keyword evidence="8" id="KW-0804">Transcription</keyword>
<protein>
    <submittedName>
        <fullName evidence="13">AAEL015504-PA</fullName>
    </submittedName>
</protein>
<reference evidence="13" key="3">
    <citation type="submission" date="2012-09" db="EMBL/GenBank/DDBJ databases">
        <authorList>
            <consortium name="VectorBase"/>
        </authorList>
    </citation>
    <scope>NUCLEOTIDE SEQUENCE</scope>
    <source>
        <strain evidence="13">Liverpool</strain>
    </source>
</reference>
<dbReference type="PANTHER" id="PTHR24409">
    <property type="entry name" value="ZINC FINGER PROTEIN 142"/>
    <property type="match status" value="1"/>
</dbReference>
<dbReference type="InterPro" id="IPR036236">
    <property type="entry name" value="Znf_C2H2_sf"/>
</dbReference>
<feature type="domain" description="C2H2-type" evidence="12">
    <location>
        <begin position="336"/>
        <end position="364"/>
    </location>
</feature>
<feature type="domain" description="C2H2-type" evidence="12">
    <location>
        <begin position="149"/>
        <end position="171"/>
    </location>
</feature>
<sequence>MKGHRVRSDPLDPLQDDSDSPPLKKKRAWVRSGDHHRCHLCKKVFTFRSQLQQHTALHHQPGKPYECGKCHYSFVHKLNLKRHELTHLEEERLANEEDEDPIKLLEDENFNANLDEMVESVIEEGDPIAHEGSETHSASGEATGPAKRNKCVVCSALFQREDQLIEHLKTHIERIKVTKQETQTAKKIFNEDSDRKCKLCHKVFKFSCQLKQHIQMHHSKDKPFECNICKYRFEFKGHMIRHKANNHADEVAAEEAESDELPSKITTPIVNSDGAEVYQCPVCPMNFIKQRSLTWHLKTHSGRKPKIEANDGYPSTSSVYDVAEPGASTTPAKGKIVCELCKKDFLYACNLKQHMQLHHAKEKPFECKICFYRFEYSGHLVRHVRQNHDNQNDAGVGESTDKSFVCTFCSELFESKSQLNGHIHNHHRGEKQFKCEFCPASFSYKKSYDTHREDHHSNKRADSDSTVTASTSTGSATPSSFSCNFCKKK</sequence>
<keyword evidence="2" id="KW-0479">Metal-binding</keyword>
<dbReference type="InterPro" id="IPR013087">
    <property type="entry name" value="Znf_C2H2_type"/>
</dbReference>
<dbReference type="PANTHER" id="PTHR24409:SF295">
    <property type="entry name" value="AZ2-RELATED"/>
    <property type="match status" value="1"/>
</dbReference>
<keyword evidence="9" id="KW-0539">Nucleus</keyword>
<evidence type="ECO:0000256" key="9">
    <source>
        <dbReference type="ARBA" id="ARBA00023242"/>
    </source>
</evidence>
<evidence type="ECO:0000256" key="7">
    <source>
        <dbReference type="ARBA" id="ARBA00023125"/>
    </source>
</evidence>
<reference evidence="13" key="1">
    <citation type="submission" date="2005-10" db="EMBL/GenBank/DDBJ databases">
        <authorList>
            <person name="Loftus B.J."/>
            <person name="Nene V.M."/>
            <person name="Hannick L.I."/>
            <person name="Bidwell S."/>
            <person name="Haas B."/>
            <person name="Amedeo P."/>
            <person name="Orvis J."/>
            <person name="Wortman J.R."/>
            <person name="White O.R."/>
            <person name="Salzberg S."/>
            <person name="Shumway M."/>
            <person name="Koo H."/>
            <person name="Zhao Y."/>
            <person name="Holmes M."/>
            <person name="Miller J."/>
            <person name="Schatz M."/>
            <person name="Pop M."/>
            <person name="Pai G."/>
            <person name="Utterback T."/>
            <person name="Rogers Y.-H."/>
            <person name="Kravitz S."/>
            <person name="Fraser C.M."/>
        </authorList>
    </citation>
    <scope>NUCLEOTIDE SEQUENCE</scope>
    <source>
        <strain evidence="13">Liverpool</strain>
    </source>
</reference>
<dbReference type="HOGENOM" id="CLU_022626_0_0_1"/>
<dbReference type="eggNOG" id="KOG1721">
    <property type="taxonomic scope" value="Eukaryota"/>
</dbReference>
<gene>
    <name evidence="13" type="ORF">AaeL_AAEL015504</name>
</gene>
<dbReference type="VEuPathDB" id="VectorBase:AAEL021291"/>
<evidence type="ECO:0000256" key="6">
    <source>
        <dbReference type="ARBA" id="ARBA00023015"/>
    </source>
</evidence>
<dbReference type="Pfam" id="PF12874">
    <property type="entry name" value="zf-met"/>
    <property type="match status" value="2"/>
</dbReference>
<evidence type="ECO:0000256" key="3">
    <source>
        <dbReference type="ARBA" id="ARBA00022737"/>
    </source>
</evidence>
<feature type="domain" description="C2H2-type" evidence="12">
    <location>
        <begin position="65"/>
        <end position="92"/>
    </location>
</feature>
<feature type="compositionally biased region" description="Basic and acidic residues" evidence="11">
    <location>
        <begin position="453"/>
        <end position="463"/>
    </location>
</feature>
<feature type="domain" description="C2H2-type" evidence="12">
    <location>
        <begin position="36"/>
        <end position="64"/>
    </location>
</feature>
<keyword evidence="3" id="KW-0677">Repeat</keyword>
<organism evidence="13 14">
    <name type="scientific">Aedes aegypti</name>
    <name type="common">Yellowfever mosquito</name>
    <name type="synonym">Culex aegypti</name>
    <dbReference type="NCBI Taxonomy" id="7159"/>
    <lineage>
        <taxon>Eukaryota</taxon>
        <taxon>Metazoa</taxon>
        <taxon>Ecdysozoa</taxon>
        <taxon>Arthropoda</taxon>
        <taxon>Hexapoda</taxon>
        <taxon>Insecta</taxon>
        <taxon>Pterygota</taxon>
        <taxon>Neoptera</taxon>
        <taxon>Endopterygota</taxon>
        <taxon>Diptera</taxon>
        <taxon>Nematocera</taxon>
        <taxon>Culicoidea</taxon>
        <taxon>Culicidae</taxon>
        <taxon>Culicinae</taxon>
        <taxon>Aedini</taxon>
        <taxon>Aedes</taxon>
        <taxon>Stegomyia</taxon>
    </lineage>
</organism>
<dbReference type="GO" id="GO:0008270">
    <property type="term" value="F:zinc ion binding"/>
    <property type="evidence" value="ECO:0007669"/>
    <property type="project" value="UniProtKB-KW"/>
</dbReference>
<feature type="domain" description="C2H2-type" evidence="12">
    <location>
        <begin position="195"/>
        <end position="223"/>
    </location>
</feature>
<evidence type="ECO:0000256" key="11">
    <source>
        <dbReference type="SAM" id="MobiDB-lite"/>
    </source>
</evidence>
<dbReference type="Proteomes" id="UP000682892">
    <property type="component" value="Unassembled WGS sequence"/>
</dbReference>
<keyword evidence="6" id="KW-0805">Transcription regulation</keyword>
<proteinExistence type="predicted"/>
<evidence type="ECO:0000256" key="2">
    <source>
        <dbReference type="ARBA" id="ARBA00022723"/>
    </source>
</evidence>
<dbReference type="GO" id="GO:0000981">
    <property type="term" value="F:DNA-binding transcription factor activity, RNA polymerase II-specific"/>
    <property type="evidence" value="ECO:0007669"/>
    <property type="project" value="TreeGrafter"/>
</dbReference>
<dbReference type="PaxDb" id="7159-AAEL015504-PA"/>
<dbReference type="FunFam" id="3.30.160.60:FF:000446">
    <property type="entry name" value="Zinc finger protein"/>
    <property type="match status" value="1"/>
</dbReference>
<dbReference type="Gene3D" id="3.30.160.60">
    <property type="entry name" value="Classic Zinc Finger"/>
    <property type="match status" value="6"/>
</dbReference>
<keyword evidence="4 10" id="KW-0863">Zinc-finger</keyword>
<dbReference type="GO" id="GO:0005634">
    <property type="term" value="C:nucleus"/>
    <property type="evidence" value="ECO:0007669"/>
    <property type="project" value="UniProtKB-SubCell"/>
</dbReference>
<evidence type="ECO:0000313" key="13">
    <source>
        <dbReference type="EMBL" id="EAT32355.1"/>
    </source>
</evidence>
<feature type="domain" description="C2H2-type" evidence="12">
    <location>
        <begin position="224"/>
        <end position="252"/>
    </location>
</feature>
<evidence type="ECO:0000313" key="14">
    <source>
        <dbReference type="Proteomes" id="UP000682892"/>
    </source>
</evidence>
<feature type="domain" description="C2H2-type" evidence="12">
    <location>
        <begin position="365"/>
        <end position="393"/>
    </location>
</feature>
<dbReference type="SMART" id="SM00355">
    <property type="entry name" value="ZnF_C2H2"/>
    <property type="match status" value="10"/>
</dbReference>
<feature type="compositionally biased region" description="Basic and acidic residues" evidence="11">
    <location>
        <begin position="1"/>
        <end position="10"/>
    </location>
</feature>
<name>Q1DGS6_AEDAE</name>
<dbReference type="PROSITE" id="PS50157">
    <property type="entry name" value="ZINC_FINGER_C2H2_2"/>
    <property type="match status" value="10"/>
</dbReference>
<dbReference type="SUPFAM" id="SSF57667">
    <property type="entry name" value="beta-beta-alpha zinc fingers"/>
    <property type="match status" value="5"/>
</dbReference>
<feature type="region of interest" description="Disordered" evidence="11">
    <location>
        <begin position="1"/>
        <end position="25"/>
    </location>
</feature>
<feature type="domain" description="C2H2-type" evidence="12">
    <location>
        <begin position="404"/>
        <end position="432"/>
    </location>
</feature>
<evidence type="ECO:0000256" key="8">
    <source>
        <dbReference type="ARBA" id="ARBA00023163"/>
    </source>
</evidence>
<evidence type="ECO:0000256" key="10">
    <source>
        <dbReference type="PROSITE-ProRule" id="PRU00042"/>
    </source>
</evidence>
<keyword evidence="5" id="KW-0862">Zinc</keyword>
<feature type="domain" description="C2H2-type" evidence="12">
    <location>
        <begin position="278"/>
        <end position="305"/>
    </location>
</feature>
<dbReference type="FunFam" id="3.30.160.60:FF:000325">
    <property type="entry name" value="ZFP90 zinc finger protein"/>
    <property type="match status" value="1"/>
</dbReference>
<evidence type="ECO:0000256" key="4">
    <source>
        <dbReference type="ARBA" id="ARBA00022771"/>
    </source>
</evidence>
<dbReference type="Pfam" id="PF00096">
    <property type="entry name" value="zf-C2H2"/>
    <property type="match status" value="3"/>
</dbReference>
<feature type="domain" description="C2H2-type" evidence="12">
    <location>
        <begin position="433"/>
        <end position="461"/>
    </location>
</feature>
<dbReference type="AlphaFoldDB" id="Q1DGS6"/>
<dbReference type="PhylomeDB" id="Q1DGS6"/>
<keyword evidence="7" id="KW-0238">DNA-binding</keyword>
<feature type="compositionally biased region" description="Low complexity" evidence="11">
    <location>
        <begin position="464"/>
        <end position="482"/>
    </location>
</feature>
<dbReference type="EMBL" id="CH900558">
    <property type="protein sequence ID" value="EAT32355.1"/>
    <property type="molecule type" value="Genomic_DNA"/>
</dbReference>
<dbReference type="GO" id="GO:0000977">
    <property type="term" value="F:RNA polymerase II transcription regulatory region sequence-specific DNA binding"/>
    <property type="evidence" value="ECO:0007669"/>
    <property type="project" value="TreeGrafter"/>
</dbReference>
<evidence type="ECO:0000259" key="12">
    <source>
        <dbReference type="PROSITE" id="PS50157"/>
    </source>
</evidence>
<dbReference type="Pfam" id="PF13912">
    <property type="entry name" value="zf-C2H2_6"/>
    <property type="match status" value="1"/>
</dbReference>
<feature type="region of interest" description="Disordered" evidence="11">
    <location>
        <begin position="453"/>
        <end position="489"/>
    </location>
</feature>
<evidence type="ECO:0000256" key="1">
    <source>
        <dbReference type="ARBA" id="ARBA00004123"/>
    </source>
</evidence>
<evidence type="ECO:0000256" key="5">
    <source>
        <dbReference type="ARBA" id="ARBA00022833"/>
    </source>
</evidence>
<dbReference type="PROSITE" id="PS00028">
    <property type="entry name" value="ZINC_FINGER_C2H2_1"/>
    <property type="match status" value="10"/>
</dbReference>
<reference evidence="13" key="2">
    <citation type="journal article" date="2007" name="Science">
        <title>Genome sequence of Aedes aegypti, a major arbovirus vector.</title>
        <authorList>
            <person name="Nene V."/>
            <person name="Wortman J.R."/>
            <person name="Lawson D."/>
            <person name="Haas B."/>
            <person name="Kodira C."/>
            <person name="Tu Z.J."/>
            <person name="Loftus B."/>
            <person name="Xi Z."/>
            <person name="Megy K."/>
            <person name="Grabherr M."/>
            <person name="Ren Q."/>
            <person name="Zdobnov E.M."/>
            <person name="Lobo N.F."/>
            <person name="Campbell K.S."/>
            <person name="Brown S.E."/>
            <person name="Bonaldo M.F."/>
            <person name="Zhu J."/>
            <person name="Sinkins S.P."/>
            <person name="Hogenkamp D.G."/>
            <person name="Amedeo P."/>
            <person name="Arensburger P."/>
            <person name="Atkinson P.W."/>
            <person name="Bidwell S."/>
            <person name="Biedler J."/>
            <person name="Birney E."/>
            <person name="Bruggner R.V."/>
            <person name="Costas J."/>
            <person name="Coy M.R."/>
            <person name="Crabtree J."/>
            <person name="Crawford M."/>
            <person name="Debruyn B."/>
            <person name="Decaprio D."/>
            <person name="Eiglmeier K."/>
            <person name="Eisenstadt E."/>
            <person name="El-Dorry H."/>
            <person name="Gelbart W.M."/>
            <person name="Gomes S.L."/>
            <person name="Hammond M."/>
            <person name="Hannick L.I."/>
            <person name="Hogan J.R."/>
            <person name="Holmes M.H."/>
            <person name="Jaffe D."/>
            <person name="Johnston J.S."/>
            <person name="Kennedy R.C."/>
            <person name="Koo H."/>
            <person name="Kravitz S."/>
            <person name="Kriventseva E.V."/>
            <person name="Kulp D."/>
            <person name="Labutti K."/>
            <person name="Lee E."/>
            <person name="Li S."/>
            <person name="Lovin D.D."/>
            <person name="Mao C."/>
            <person name="Mauceli E."/>
            <person name="Menck C.F."/>
            <person name="Miller J.R."/>
            <person name="Montgomery P."/>
            <person name="Mori A."/>
            <person name="Nascimento A.L."/>
            <person name="Naveira H.F."/>
            <person name="Nusbaum C."/>
            <person name="O'leary S."/>
            <person name="Orvis J."/>
            <person name="Pertea M."/>
            <person name="Quesneville H."/>
            <person name="Reidenbach K.R."/>
            <person name="Rogers Y.H."/>
            <person name="Roth C.W."/>
            <person name="Schneider J.R."/>
            <person name="Schatz M."/>
            <person name="Shumway M."/>
            <person name="Stanke M."/>
            <person name="Stinson E.O."/>
            <person name="Tubio J.M."/>
            <person name="Vanzee J.P."/>
            <person name="Verjovski-Almeida S."/>
            <person name="Werner D."/>
            <person name="White O."/>
            <person name="Wyder S."/>
            <person name="Zeng Q."/>
            <person name="Zhao Q."/>
            <person name="Zhao Y."/>
            <person name="Hill C.A."/>
            <person name="Raikhel A.S."/>
            <person name="Soares M.B."/>
            <person name="Knudson D.L."/>
            <person name="Lee N.H."/>
            <person name="Galagan J."/>
            <person name="Salzberg S.L."/>
            <person name="Paulsen I.T."/>
            <person name="Dimopoulos G."/>
            <person name="Collins F.H."/>
            <person name="Birren B."/>
            <person name="Fraser-Liggett C.M."/>
            <person name="Severson D.W."/>
        </authorList>
    </citation>
    <scope>NUCLEOTIDE SEQUENCE [LARGE SCALE GENOMIC DNA]</scope>
    <source>
        <strain evidence="13">Liverpool</strain>
    </source>
</reference>